<comment type="catalytic activity">
    <reaction evidence="1">
        <text>ATP + protein L-histidine = ADP + protein N-phospho-L-histidine.</text>
        <dbReference type="EC" id="2.7.13.3"/>
    </reaction>
</comment>
<reference evidence="9 10" key="1">
    <citation type="submission" date="2019-03" db="EMBL/GenBank/DDBJ databases">
        <title>Genomic Encyclopedia of Type Strains, Phase IV (KMG-IV): sequencing the most valuable type-strain genomes for metagenomic binning, comparative biology and taxonomic classification.</title>
        <authorList>
            <person name="Goeker M."/>
        </authorList>
    </citation>
    <scope>NUCLEOTIDE SEQUENCE [LARGE SCALE GENOMIC DNA]</scope>
    <source>
        <strain evidence="9 10">DSM 29489</strain>
    </source>
</reference>
<keyword evidence="7" id="KW-0902">Two-component regulatory system</keyword>
<gene>
    <name evidence="9" type="ORF">EDD59_1401</name>
</gene>
<keyword evidence="6" id="KW-0418">Kinase</keyword>
<evidence type="ECO:0000256" key="3">
    <source>
        <dbReference type="ARBA" id="ARBA00012438"/>
    </source>
</evidence>
<dbReference type="SUPFAM" id="SSF47384">
    <property type="entry name" value="Homodimeric domain of signal transducing histidine kinase"/>
    <property type="match status" value="1"/>
</dbReference>
<keyword evidence="5" id="KW-0808">Transferase</keyword>
<dbReference type="Proteomes" id="UP000295726">
    <property type="component" value="Unassembled WGS sequence"/>
</dbReference>
<protein>
    <recommendedName>
        <fullName evidence="3">histidine kinase</fullName>
        <ecNumber evidence="3">2.7.13.3</ecNumber>
    </recommendedName>
</protein>
<keyword evidence="4" id="KW-0597">Phosphoprotein</keyword>
<evidence type="ECO:0000256" key="6">
    <source>
        <dbReference type="ARBA" id="ARBA00022777"/>
    </source>
</evidence>
<dbReference type="InterPro" id="IPR003661">
    <property type="entry name" value="HisK_dim/P_dom"/>
</dbReference>
<dbReference type="RefSeq" id="WP_132383897.1">
    <property type="nucleotide sequence ID" value="NZ_SLZZ01000040.1"/>
</dbReference>
<dbReference type="CDD" id="cd00082">
    <property type="entry name" value="HisKA"/>
    <property type="match status" value="1"/>
</dbReference>
<dbReference type="AlphaFoldDB" id="A0A4R3JZJ5"/>
<dbReference type="Gene3D" id="1.10.287.130">
    <property type="match status" value="1"/>
</dbReference>
<dbReference type="GO" id="GO:0004721">
    <property type="term" value="F:phosphoprotein phosphatase activity"/>
    <property type="evidence" value="ECO:0007669"/>
    <property type="project" value="TreeGrafter"/>
</dbReference>
<dbReference type="EMBL" id="SLZZ01000040">
    <property type="protein sequence ID" value="TCS74358.1"/>
    <property type="molecule type" value="Genomic_DNA"/>
</dbReference>
<proteinExistence type="predicted"/>
<dbReference type="Gene3D" id="3.30.565.10">
    <property type="entry name" value="Histidine kinase-like ATPase, C-terminal domain"/>
    <property type="match status" value="1"/>
</dbReference>
<dbReference type="InterPro" id="IPR050351">
    <property type="entry name" value="BphY/WalK/GraS-like"/>
</dbReference>
<dbReference type="InterPro" id="IPR004358">
    <property type="entry name" value="Sig_transdc_His_kin-like_C"/>
</dbReference>
<dbReference type="SMART" id="SM00387">
    <property type="entry name" value="HATPase_c"/>
    <property type="match status" value="1"/>
</dbReference>
<dbReference type="PANTHER" id="PTHR45453:SF1">
    <property type="entry name" value="PHOSPHATE REGULON SENSOR PROTEIN PHOR"/>
    <property type="match status" value="1"/>
</dbReference>
<evidence type="ECO:0000259" key="8">
    <source>
        <dbReference type="PROSITE" id="PS50109"/>
    </source>
</evidence>
<evidence type="ECO:0000256" key="2">
    <source>
        <dbReference type="ARBA" id="ARBA00004370"/>
    </source>
</evidence>
<dbReference type="Pfam" id="PF02518">
    <property type="entry name" value="HATPase_c"/>
    <property type="match status" value="1"/>
</dbReference>
<dbReference type="SUPFAM" id="SSF55874">
    <property type="entry name" value="ATPase domain of HSP90 chaperone/DNA topoisomerase II/histidine kinase"/>
    <property type="match status" value="1"/>
</dbReference>
<evidence type="ECO:0000256" key="5">
    <source>
        <dbReference type="ARBA" id="ARBA00022679"/>
    </source>
</evidence>
<dbReference type="PRINTS" id="PR00344">
    <property type="entry name" value="BCTRLSENSOR"/>
</dbReference>
<dbReference type="PROSITE" id="PS50109">
    <property type="entry name" value="HIS_KIN"/>
    <property type="match status" value="1"/>
</dbReference>
<dbReference type="InterPro" id="IPR036890">
    <property type="entry name" value="HATPase_C_sf"/>
</dbReference>
<dbReference type="OrthoDB" id="9792991at2"/>
<dbReference type="Pfam" id="PF00512">
    <property type="entry name" value="HisKA"/>
    <property type="match status" value="1"/>
</dbReference>
<dbReference type="PANTHER" id="PTHR45453">
    <property type="entry name" value="PHOSPHATE REGULON SENSOR PROTEIN PHOR"/>
    <property type="match status" value="1"/>
</dbReference>
<dbReference type="InterPro" id="IPR005467">
    <property type="entry name" value="His_kinase_dom"/>
</dbReference>
<accession>A0A4R3JZJ5</accession>
<dbReference type="GO" id="GO:0005886">
    <property type="term" value="C:plasma membrane"/>
    <property type="evidence" value="ECO:0007669"/>
    <property type="project" value="TreeGrafter"/>
</dbReference>
<comment type="caution">
    <text evidence="9">The sequence shown here is derived from an EMBL/GenBank/DDBJ whole genome shotgun (WGS) entry which is preliminary data.</text>
</comment>
<dbReference type="GO" id="GO:0000155">
    <property type="term" value="F:phosphorelay sensor kinase activity"/>
    <property type="evidence" value="ECO:0007669"/>
    <property type="project" value="InterPro"/>
</dbReference>
<feature type="domain" description="Histidine kinase" evidence="8">
    <location>
        <begin position="67"/>
        <end position="271"/>
    </location>
</feature>
<evidence type="ECO:0000256" key="7">
    <source>
        <dbReference type="ARBA" id="ARBA00023012"/>
    </source>
</evidence>
<dbReference type="SMART" id="SM00388">
    <property type="entry name" value="HisKA"/>
    <property type="match status" value="1"/>
</dbReference>
<dbReference type="InterPro" id="IPR003594">
    <property type="entry name" value="HATPase_dom"/>
</dbReference>
<sequence length="271" mass="30622">MRQSIKEIKKGVADKLASDTNIPITISSHDKLICSLAHDLNIQLKNLQEQRHQYRQGDIELKNSITNISHDLRTPLTAICGYLNLLGKEEKSETVTRYLNIVENRTMALRKLTEELFNYTIAISDSEEIALKNVNINQILEESITSYYAVLKQQNITPEISIPDQKIICFVDENLVARIFSNIISNSIKYSDGDLKILLTEKGEIIFSNHASGLTEIQTGRLFDRFYTVNSARKSTGLGLSIAKILTEKMGGTITANYQNNVISIHVWFES</sequence>
<evidence type="ECO:0000313" key="10">
    <source>
        <dbReference type="Proteomes" id="UP000295726"/>
    </source>
</evidence>
<dbReference type="EC" id="2.7.13.3" evidence="3"/>
<evidence type="ECO:0000313" key="9">
    <source>
        <dbReference type="EMBL" id="TCS74358.1"/>
    </source>
</evidence>
<dbReference type="GO" id="GO:0016036">
    <property type="term" value="P:cellular response to phosphate starvation"/>
    <property type="evidence" value="ECO:0007669"/>
    <property type="project" value="TreeGrafter"/>
</dbReference>
<organism evidence="9 10">
    <name type="scientific">Muricomes intestini</name>
    <dbReference type="NCBI Taxonomy" id="1796634"/>
    <lineage>
        <taxon>Bacteria</taxon>
        <taxon>Bacillati</taxon>
        <taxon>Bacillota</taxon>
        <taxon>Clostridia</taxon>
        <taxon>Lachnospirales</taxon>
        <taxon>Lachnospiraceae</taxon>
        <taxon>Muricomes</taxon>
    </lineage>
</organism>
<evidence type="ECO:0000256" key="1">
    <source>
        <dbReference type="ARBA" id="ARBA00000085"/>
    </source>
</evidence>
<keyword evidence="10" id="KW-1185">Reference proteome</keyword>
<dbReference type="InterPro" id="IPR036097">
    <property type="entry name" value="HisK_dim/P_sf"/>
</dbReference>
<name>A0A4R3JZJ5_9FIRM</name>
<comment type="subcellular location">
    <subcellularLocation>
        <location evidence="2">Membrane</location>
    </subcellularLocation>
</comment>
<evidence type="ECO:0000256" key="4">
    <source>
        <dbReference type="ARBA" id="ARBA00022553"/>
    </source>
</evidence>